<gene>
    <name evidence="1" type="ordered locus">Pcar_3182</name>
</gene>
<dbReference type="AlphaFoldDB" id="Q0C6Y5"/>
<dbReference type="STRING" id="338963.Pcar_3182"/>
<reference evidence="1 2" key="2">
    <citation type="journal article" date="2012" name="BMC Genomics">
        <title>The genome of Pelobacter carbinolicus reveals surprising metabolic capabilities and physiological features.</title>
        <authorList>
            <person name="Aklujkar M."/>
            <person name="Haveman S.A."/>
            <person name="Didonato R.Jr."/>
            <person name="Chertkov O."/>
            <person name="Han C.S."/>
            <person name="Land M.L."/>
            <person name="Brown P."/>
            <person name="Lovley D.R."/>
        </authorList>
    </citation>
    <scope>NUCLEOTIDE SEQUENCE [LARGE SCALE GENOMIC DNA]</scope>
    <source>
        <strain evidence="2">DSM 2380 / NBRC 103641 / GraBd1</strain>
    </source>
</reference>
<reference evidence="2" key="1">
    <citation type="submission" date="2005-10" db="EMBL/GenBank/DDBJ databases">
        <title>Complete sequence of Pelobacter carbinolicus DSM 2380.</title>
        <authorList>
            <person name="Copeland A."/>
            <person name="Lucas S."/>
            <person name="Lapidus A."/>
            <person name="Barry K."/>
            <person name="Detter J.C."/>
            <person name="Glavina T."/>
            <person name="Hammon N."/>
            <person name="Israni S."/>
            <person name="Pitluck S."/>
            <person name="Chertkov O."/>
            <person name="Schmutz J."/>
            <person name="Larimer F."/>
            <person name="Land M."/>
            <person name="Kyrpides N."/>
            <person name="Ivanova N."/>
            <person name="Richardson P."/>
        </authorList>
    </citation>
    <scope>NUCLEOTIDE SEQUENCE [LARGE SCALE GENOMIC DNA]</scope>
    <source>
        <strain evidence="2">DSM 2380 / NBRC 103641 / GraBd1</strain>
    </source>
</reference>
<dbReference type="HOGENOM" id="CLU_1747896_0_0_7"/>
<organism evidence="1 2">
    <name type="scientific">Syntrophotalea carbinolica (strain DSM 2380 / NBRC 103641 / GraBd1)</name>
    <name type="common">Pelobacter carbinolicus</name>
    <dbReference type="NCBI Taxonomy" id="338963"/>
    <lineage>
        <taxon>Bacteria</taxon>
        <taxon>Pseudomonadati</taxon>
        <taxon>Thermodesulfobacteriota</taxon>
        <taxon>Desulfuromonadia</taxon>
        <taxon>Desulfuromonadales</taxon>
        <taxon>Syntrophotaleaceae</taxon>
        <taxon>Syntrophotalea</taxon>
    </lineage>
</organism>
<accession>Q0C6Y5</accession>
<protein>
    <submittedName>
        <fullName evidence="1">Uncharacterized protein</fullName>
    </submittedName>
</protein>
<dbReference type="Proteomes" id="UP000002534">
    <property type="component" value="Chromosome"/>
</dbReference>
<dbReference type="KEGG" id="pca:Pcar_3182"/>
<keyword evidence="2" id="KW-1185">Reference proteome</keyword>
<name>Q0C6Y5_SYNC1</name>
<proteinExistence type="predicted"/>
<evidence type="ECO:0000313" key="2">
    <source>
        <dbReference type="Proteomes" id="UP000002534"/>
    </source>
</evidence>
<evidence type="ECO:0000313" key="1">
    <source>
        <dbReference type="EMBL" id="ABI81802.1"/>
    </source>
</evidence>
<dbReference type="EMBL" id="CP000142">
    <property type="protein sequence ID" value="ABI81802.1"/>
    <property type="molecule type" value="Genomic_DNA"/>
</dbReference>
<sequence>MDFQNQIFNSIAKQGNVLGCIFARVLPSHVTVLNEQIDLLKQLPTVHNRLRNRYRKFRRKPSLLFRSCFQTIPAAPRKANILVEDSTITGFHIGVNCGEGFRISRNTDPACGDALSIGNLGVRVARWLDRFSYPLKWGRGGFVSTTVLL</sequence>